<protein>
    <submittedName>
        <fullName evidence="1">Uncharacterized protein</fullName>
    </submittedName>
</protein>
<reference evidence="2" key="3">
    <citation type="submission" date="2023-07" db="EMBL/GenBank/DDBJ databases">
        <title>Description of Mycobacterium gordonae subsp. intergordonae subsp.nov. and Mycobacterium gordonae subsp. gordonae subsp. nov.</title>
        <authorList>
            <person name="Huang H."/>
        </authorList>
    </citation>
    <scope>NUCLEOTIDE SEQUENCE [LARGE SCALE GENOMIC DNA]</scope>
    <source>
        <strain evidence="2">24</strain>
    </source>
</reference>
<accession>A0A7D6I8W7</accession>
<name>A0A7D6I8W7_9MYCO</name>
<keyword evidence="2" id="KW-1185">Reference proteome</keyword>
<proteinExistence type="predicted"/>
<evidence type="ECO:0000313" key="2">
    <source>
        <dbReference type="Proteomes" id="UP000510682"/>
    </source>
</evidence>
<dbReference type="Proteomes" id="UP000510682">
    <property type="component" value="Chromosome"/>
</dbReference>
<dbReference type="EMBL" id="CP059165">
    <property type="protein sequence ID" value="QLL09998.1"/>
    <property type="molecule type" value="Genomic_DNA"/>
</dbReference>
<organism evidence="1 2">
    <name type="scientific">Mycobacterium vicinigordonae</name>
    <dbReference type="NCBI Taxonomy" id="1719132"/>
    <lineage>
        <taxon>Bacteria</taxon>
        <taxon>Bacillati</taxon>
        <taxon>Actinomycetota</taxon>
        <taxon>Actinomycetes</taxon>
        <taxon>Mycobacteriales</taxon>
        <taxon>Mycobacteriaceae</taxon>
        <taxon>Mycobacterium</taxon>
    </lineage>
</organism>
<dbReference type="KEGG" id="mgor:H0P51_04655"/>
<reference evidence="1 2" key="2">
    <citation type="submission" date="2020-07" db="EMBL/GenBank/DDBJ databases">
        <authorList>
            <person name="Yu X."/>
        </authorList>
    </citation>
    <scope>NUCLEOTIDE SEQUENCE [LARGE SCALE GENOMIC DNA]</scope>
    <source>
        <strain evidence="2">24</strain>
    </source>
</reference>
<evidence type="ECO:0000313" key="1">
    <source>
        <dbReference type="EMBL" id="QLL09998.1"/>
    </source>
</evidence>
<gene>
    <name evidence="1" type="ORF">H0P51_04655</name>
</gene>
<dbReference type="AlphaFoldDB" id="A0A7D6I8W7"/>
<sequence>MDWHVRQHNPADTQTEWQTETVETIRSVVADGLFRLGGEVVRGEHLGGVATEGEEFVAWHQTLDRCLQKISHNYVKHYDDPQRWMYAAYLELTEQGEQQARALESKDVESYRRLE</sequence>
<reference evidence="2" key="1">
    <citation type="submission" date="2020-07" db="EMBL/GenBank/DDBJ databases">
        <title>Description of Mycobacterium gordonae subsp. intergordonae subsp.nov. and Mycobacterium gordonae subsp. gordonae subsp. nov.</title>
        <authorList>
            <person name="Yu X."/>
        </authorList>
    </citation>
    <scope>NUCLEOTIDE SEQUENCE [LARGE SCALE GENOMIC DNA]</scope>
    <source>
        <strain evidence="2">24</strain>
    </source>
</reference>